<evidence type="ECO:0000256" key="2">
    <source>
        <dbReference type="SAM" id="Phobius"/>
    </source>
</evidence>
<evidence type="ECO:0000313" key="4">
    <source>
        <dbReference type="Proteomes" id="UP000654345"/>
    </source>
</evidence>
<comment type="caution">
    <text evidence="3">The sequence shown here is derived from an EMBL/GenBank/DDBJ whole genome shotgun (WGS) entry which is preliminary data.</text>
</comment>
<feature type="transmembrane region" description="Helical" evidence="2">
    <location>
        <begin position="27"/>
        <end position="56"/>
    </location>
</feature>
<gene>
    <name evidence="3" type="ORF">KSB_12540</name>
</gene>
<protein>
    <recommendedName>
        <fullName evidence="5">DUF4129 domain-containing protein</fullName>
    </recommendedName>
</protein>
<feature type="region of interest" description="Disordered" evidence="1">
    <location>
        <begin position="94"/>
        <end position="134"/>
    </location>
</feature>
<dbReference type="Proteomes" id="UP000654345">
    <property type="component" value="Unassembled WGS sequence"/>
</dbReference>
<keyword evidence="2" id="KW-1133">Transmembrane helix</keyword>
<keyword evidence="2" id="KW-0472">Membrane</keyword>
<proteinExistence type="predicted"/>
<reference evidence="3 4" key="1">
    <citation type="journal article" date="2021" name="Int. J. Syst. Evol. Microbiol.">
        <title>Reticulibacter mediterranei gen. nov., sp. nov., within the new family Reticulibacteraceae fam. nov., and Ktedonospora formicarum gen. nov., sp. nov., Ktedonobacter robiniae sp. nov., Dictyobacter formicarum sp. nov. and Dictyobacter arantiisoli sp. nov., belonging to the class Ktedonobacteria.</title>
        <authorList>
            <person name="Yabe S."/>
            <person name="Zheng Y."/>
            <person name="Wang C.M."/>
            <person name="Sakai Y."/>
            <person name="Abe K."/>
            <person name="Yokota A."/>
            <person name="Donadio S."/>
            <person name="Cavaletti L."/>
            <person name="Monciardini P."/>
        </authorList>
    </citation>
    <scope>NUCLEOTIDE SEQUENCE [LARGE SCALE GENOMIC DNA]</scope>
    <source>
        <strain evidence="3 4">SOSP1-30</strain>
    </source>
</reference>
<evidence type="ECO:0000256" key="1">
    <source>
        <dbReference type="SAM" id="MobiDB-lite"/>
    </source>
</evidence>
<keyword evidence="2" id="KW-0812">Transmembrane</keyword>
<evidence type="ECO:0008006" key="5">
    <source>
        <dbReference type="Google" id="ProtNLM"/>
    </source>
</evidence>
<accession>A0ABQ3UJB0</accession>
<dbReference type="RefSeq" id="WP_201369649.1">
    <property type="nucleotide sequence ID" value="NZ_BNJG01000001.1"/>
</dbReference>
<sequence>MRSTAKYKQRSCQTHSSRQTNWWTWWIWFWGAYWIFHQWLIALAIAGFLFLLYTAWKNDWLHLRKPTTVIYVSKPMSASPQVHEQVLRYERGYQGLDTPPVDSATLYSQNRPSPWEYEQPSTQYPEQEPPAAMQ</sequence>
<keyword evidence="4" id="KW-1185">Reference proteome</keyword>
<evidence type="ECO:0000313" key="3">
    <source>
        <dbReference type="EMBL" id="GHO52779.1"/>
    </source>
</evidence>
<organism evidence="3 4">
    <name type="scientific">Ktedonobacter robiniae</name>
    <dbReference type="NCBI Taxonomy" id="2778365"/>
    <lineage>
        <taxon>Bacteria</taxon>
        <taxon>Bacillati</taxon>
        <taxon>Chloroflexota</taxon>
        <taxon>Ktedonobacteria</taxon>
        <taxon>Ktedonobacterales</taxon>
        <taxon>Ktedonobacteraceae</taxon>
        <taxon>Ktedonobacter</taxon>
    </lineage>
</organism>
<dbReference type="EMBL" id="BNJG01000001">
    <property type="protein sequence ID" value="GHO52779.1"/>
    <property type="molecule type" value="Genomic_DNA"/>
</dbReference>
<name>A0ABQ3UJB0_9CHLR</name>